<accession>A0ABS2BLA7</accession>
<dbReference type="EMBL" id="JAESND010000005">
    <property type="protein sequence ID" value="MBM3116397.1"/>
    <property type="molecule type" value="Genomic_DNA"/>
</dbReference>
<proteinExistence type="predicted"/>
<keyword evidence="1" id="KW-1133">Transmembrane helix</keyword>
<evidence type="ECO:0000313" key="2">
    <source>
        <dbReference type="EMBL" id="MBM3116397.1"/>
    </source>
</evidence>
<keyword evidence="3" id="KW-1185">Reference proteome</keyword>
<evidence type="ECO:0000313" key="3">
    <source>
        <dbReference type="Proteomes" id="UP000809431"/>
    </source>
</evidence>
<gene>
    <name evidence="2" type="ORF">JMJ54_11185</name>
</gene>
<feature type="transmembrane region" description="Helical" evidence="1">
    <location>
        <begin position="6"/>
        <end position="25"/>
    </location>
</feature>
<keyword evidence="1" id="KW-0812">Transmembrane</keyword>
<evidence type="ECO:0000256" key="1">
    <source>
        <dbReference type="SAM" id="Phobius"/>
    </source>
</evidence>
<dbReference type="RefSeq" id="WP_203538646.1">
    <property type="nucleotide sequence ID" value="NZ_JAESND010000005.1"/>
</dbReference>
<comment type="caution">
    <text evidence="2">The sequence shown here is derived from an EMBL/GenBank/DDBJ whole genome shotgun (WGS) entry which is preliminary data.</text>
</comment>
<name>A0ABS2BLA7_9NEIS</name>
<dbReference type="Proteomes" id="UP000809431">
    <property type="component" value="Unassembled WGS sequence"/>
</dbReference>
<feature type="transmembrane region" description="Helical" evidence="1">
    <location>
        <begin position="62"/>
        <end position="84"/>
    </location>
</feature>
<sequence length="93" mass="10397">MEKIFLLKIFVFILLFILSLFYFFVVRKQEIKLRIRLSVLCGGFLICIAGLGFAAYLDEVDIGAKIILLGIIVLGAGIASVLAFKKQDELNNN</sequence>
<organism evidence="2 3">
    <name type="scientific">Jeongeupia naejangsanensis</name>
    <dbReference type="NCBI Taxonomy" id="613195"/>
    <lineage>
        <taxon>Bacteria</taxon>
        <taxon>Pseudomonadati</taxon>
        <taxon>Pseudomonadota</taxon>
        <taxon>Betaproteobacteria</taxon>
        <taxon>Neisseriales</taxon>
        <taxon>Chitinibacteraceae</taxon>
        <taxon>Jeongeupia</taxon>
    </lineage>
</organism>
<keyword evidence="1" id="KW-0472">Membrane</keyword>
<feature type="transmembrane region" description="Helical" evidence="1">
    <location>
        <begin position="37"/>
        <end position="56"/>
    </location>
</feature>
<reference evidence="2 3" key="1">
    <citation type="submission" date="2021-01" db="EMBL/GenBank/DDBJ databases">
        <title>Draft Genome Sequence and Polyhydroxyalkanoate Biosynthetic Potential of Jeongeupia naejangsanensis Type Strain DSM 24253.</title>
        <authorList>
            <person name="Turrini P."/>
            <person name="Artuso I."/>
            <person name="Lugli G.A."/>
            <person name="Frangipani E."/>
            <person name="Ventura M."/>
            <person name="Visca P."/>
        </authorList>
    </citation>
    <scope>NUCLEOTIDE SEQUENCE [LARGE SCALE GENOMIC DNA]</scope>
    <source>
        <strain evidence="2 3">DSM 24253</strain>
    </source>
</reference>
<protein>
    <submittedName>
        <fullName evidence="2">Uncharacterized protein</fullName>
    </submittedName>
</protein>